<dbReference type="EMBL" id="JAVLVU010000001">
    <property type="protein sequence ID" value="MDT3402563.1"/>
    <property type="molecule type" value="Genomic_DNA"/>
</dbReference>
<keyword evidence="3" id="KW-1185">Reference proteome</keyword>
<evidence type="ECO:0000256" key="1">
    <source>
        <dbReference type="SAM" id="Phobius"/>
    </source>
</evidence>
<keyword evidence="1" id="KW-0472">Membrane</keyword>
<feature type="transmembrane region" description="Helical" evidence="1">
    <location>
        <begin position="6"/>
        <end position="24"/>
    </location>
</feature>
<keyword evidence="1" id="KW-1133">Transmembrane helix</keyword>
<name>A0ABU3GS08_9SPHI</name>
<organism evidence="2 3">
    <name type="scientific">Mucilaginibacter terrae</name>
    <dbReference type="NCBI Taxonomy" id="1955052"/>
    <lineage>
        <taxon>Bacteria</taxon>
        <taxon>Pseudomonadati</taxon>
        <taxon>Bacteroidota</taxon>
        <taxon>Sphingobacteriia</taxon>
        <taxon>Sphingobacteriales</taxon>
        <taxon>Sphingobacteriaceae</taxon>
        <taxon>Mucilaginibacter</taxon>
    </lineage>
</organism>
<evidence type="ECO:0000313" key="3">
    <source>
        <dbReference type="Proteomes" id="UP001258315"/>
    </source>
</evidence>
<evidence type="ECO:0000313" key="2">
    <source>
        <dbReference type="EMBL" id="MDT3402563.1"/>
    </source>
</evidence>
<sequence>MEIIFAIISLILGIAILITFFNMATRLRSIVEGINILKDEREQNARVQYFINKVNGNNEAAKDWMLNAIFIQCTKSGMSNEFRRIKYDELGEKYKHLFIEIGYEYPANPF</sequence>
<dbReference type="Proteomes" id="UP001258315">
    <property type="component" value="Unassembled WGS sequence"/>
</dbReference>
<reference evidence="3" key="1">
    <citation type="submission" date="2023-07" db="EMBL/GenBank/DDBJ databases">
        <title>Functional and genomic diversity of the sorghum phyllosphere microbiome.</title>
        <authorList>
            <person name="Shade A."/>
        </authorList>
    </citation>
    <scope>NUCLEOTIDE SEQUENCE [LARGE SCALE GENOMIC DNA]</scope>
    <source>
        <strain evidence="3">SORGH_AS_0422</strain>
    </source>
</reference>
<gene>
    <name evidence="2" type="ORF">QE417_001635</name>
</gene>
<proteinExistence type="predicted"/>
<keyword evidence="1" id="KW-0812">Transmembrane</keyword>
<comment type="caution">
    <text evidence="2">The sequence shown here is derived from an EMBL/GenBank/DDBJ whole genome shotgun (WGS) entry which is preliminary data.</text>
</comment>
<accession>A0ABU3GS08</accession>
<dbReference type="RefSeq" id="WP_311949155.1">
    <property type="nucleotide sequence ID" value="NZ_JAVLVU010000001.1"/>
</dbReference>
<protein>
    <submittedName>
        <fullName evidence="2">Uncharacterized protein</fullName>
    </submittedName>
</protein>